<keyword evidence="3" id="KW-1185">Reference proteome</keyword>
<reference evidence="2 3" key="1">
    <citation type="journal article" date="2011" name="Proc. Natl. Acad. Sci. U.S.A.">
        <title>Comparative genomics of xylose-fermenting fungi for enhanced biofuel production.</title>
        <authorList>
            <person name="Wohlbach D.J."/>
            <person name="Kuo A."/>
            <person name="Sato T.K."/>
            <person name="Potts K.M."/>
            <person name="Salamov A.A."/>
            <person name="LaButti K.M."/>
            <person name="Sun H."/>
            <person name="Clum A."/>
            <person name="Pangilinan J.L."/>
            <person name="Lindquist E.A."/>
            <person name="Lucas S."/>
            <person name="Lapidus A."/>
            <person name="Jin M."/>
            <person name="Gunawan C."/>
            <person name="Balan V."/>
            <person name="Dale B.E."/>
            <person name="Jeffries T.W."/>
            <person name="Zinkel R."/>
            <person name="Barry K.W."/>
            <person name="Grigoriev I.V."/>
            <person name="Gasch A.P."/>
        </authorList>
    </citation>
    <scope>NUCLEOTIDE SEQUENCE [LARGE SCALE GENOMIC DNA]</scope>
    <source>
        <strain evidence="3">ATCC 10573 / BCRC 21748 / CBS 615 / JCM 9827 / NBRC 10315 / NRRL Y-1498 / VKM Y-70</strain>
    </source>
</reference>
<dbReference type="Proteomes" id="UP000000707">
    <property type="component" value="Unassembled WGS sequence"/>
</dbReference>
<feature type="region of interest" description="Disordered" evidence="1">
    <location>
        <begin position="1"/>
        <end position="51"/>
    </location>
</feature>
<dbReference type="AlphaFoldDB" id="G3AYN4"/>
<protein>
    <submittedName>
        <fullName evidence="2">Uncharacterized protein</fullName>
    </submittedName>
</protein>
<organism evidence="3">
    <name type="scientific">Candida tenuis (strain ATCC 10573 / BCRC 21748 / CBS 615 / JCM 9827 / NBRC 10315 / NRRL Y-1498 / VKM Y-70)</name>
    <name type="common">Yeast</name>
    <name type="synonym">Yamadazyma tenuis</name>
    <dbReference type="NCBI Taxonomy" id="590646"/>
    <lineage>
        <taxon>Eukaryota</taxon>
        <taxon>Fungi</taxon>
        <taxon>Dikarya</taxon>
        <taxon>Ascomycota</taxon>
        <taxon>Saccharomycotina</taxon>
        <taxon>Pichiomycetes</taxon>
        <taxon>Debaryomycetaceae</taxon>
        <taxon>Yamadazyma</taxon>
    </lineage>
</organism>
<evidence type="ECO:0000313" key="2">
    <source>
        <dbReference type="EMBL" id="EGV65896.1"/>
    </source>
</evidence>
<dbReference type="HOGENOM" id="CLU_3106158_0_0_1"/>
<dbReference type="EMBL" id="GL996512">
    <property type="protein sequence ID" value="EGV65896.1"/>
    <property type="molecule type" value="Genomic_DNA"/>
</dbReference>
<feature type="compositionally biased region" description="Polar residues" evidence="1">
    <location>
        <begin position="14"/>
        <end position="30"/>
    </location>
</feature>
<sequence>MGISMGISMGNKHTGCSQTSDQKVPTTGDPNTPLKINPTGIRLNPPCKTKG</sequence>
<gene>
    <name evidence="2" type="ORF">CANTEDRAFT_112765</name>
</gene>
<proteinExistence type="predicted"/>
<evidence type="ECO:0000256" key="1">
    <source>
        <dbReference type="SAM" id="MobiDB-lite"/>
    </source>
</evidence>
<accession>G3AYN4</accession>
<evidence type="ECO:0000313" key="3">
    <source>
        <dbReference type="Proteomes" id="UP000000707"/>
    </source>
</evidence>
<name>G3AYN4_CANTC</name>